<dbReference type="RefSeq" id="WP_138835033.1">
    <property type="nucleotide sequence ID" value="NZ_VCNI01000001.1"/>
</dbReference>
<name>A0ABY2WSJ2_9FLAO</name>
<evidence type="ECO:0000313" key="1">
    <source>
        <dbReference type="EMBL" id="TMU57489.1"/>
    </source>
</evidence>
<dbReference type="PANTHER" id="PTHR30619:SF1">
    <property type="entry name" value="RECOMBINATION PROTEIN 2"/>
    <property type="match status" value="1"/>
</dbReference>
<evidence type="ECO:0000313" key="2">
    <source>
        <dbReference type="Proteomes" id="UP000751614"/>
    </source>
</evidence>
<accession>A0ABY2WSJ2</accession>
<dbReference type="InterPro" id="IPR052159">
    <property type="entry name" value="Competence_DNA_uptake"/>
</dbReference>
<comment type="caution">
    <text evidence="1">The sequence shown here is derived from an EMBL/GenBank/DDBJ whole genome shotgun (WGS) entry which is preliminary data.</text>
</comment>
<dbReference type="EMBL" id="VCNI01000001">
    <property type="protein sequence ID" value="TMU57489.1"/>
    <property type="molecule type" value="Genomic_DNA"/>
</dbReference>
<keyword evidence="2" id="KW-1185">Reference proteome</keyword>
<dbReference type="SUPFAM" id="SSF56281">
    <property type="entry name" value="Metallo-hydrolase/oxidoreductase"/>
    <property type="match status" value="1"/>
</dbReference>
<dbReference type="Proteomes" id="UP000751614">
    <property type="component" value="Unassembled WGS sequence"/>
</dbReference>
<proteinExistence type="predicted"/>
<protein>
    <recommendedName>
        <fullName evidence="3">Metallo-beta-lactamase superfamily protein</fullName>
    </recommendedName>
</protein>
<evidence type="ECO:0008006" key="3">
    <source>
        <dbReference type="Google" id="ProtNLM"/>
    </source>
</evidence>
<organism evidence="1 2">
    <name type="scientific">Flagellimonas algicola</name>
    <dbReference type="NCBI Taxonomy" id="2583815"/>
    <lineage>
        <taxon>Bacteria</taxon>
        <taxon>Pseudomonadati</taxon>
        <taxon>Bacteroidota</taxon>
        <taxon>Flavobacteriia</taxon>
        <taxon>Flavobacteriales</taxon>
        <taxon>Flavobacteriaceae</taxon>
        <taxon>Flagellimonas</taxon>
    </lineage>
</organism>
<dbReference type="Gene3D" id="3.60.15.10">
    <property type="entry name" value="Ribonuclease Z/Hydroxyacylglutathione hydrolase-like"/>
    <property type="match status" value="2"/>
</dbReference>
<gene>
    <name evidence="1" type="ORF">FGG15_08075</name>
</gene>
<dbReference type="PANTHER" id="PTHR30619">
    <property type="entry name" value="DNA INTERNALIZATION/COMPETENCE PROTEIN COMEC/REC2"/>
    <property type="match status" value="1"/>
</dbReference>
<sequence length="504" mass="57586">MATMKTPENGIRVRMYRIGHGDCFLIAMPRKDSDVPYYILIDCGYKPGSQNFLPHKDVKKVINHIATATNKTIDLVVVTHEHQDHVNAFWKKRSPFFKDFDIKEAWFAWTESPTDRLAKKIRKKHKDQLLGLVEGRRLLGLSLEADNPTLKTIDNLLSMEFGGDKEEAFNHKALSAAAKDPSKSRNKQSMKLVKDKAQKNKGIRYLNPGDFVELKETDGFGAYVLGPPRREKLLLDEDPIGDEAFPSQNGHHLSFNAAVLSGDNKICPFRREYRVEKNSAFGHGFFKKWYGIDKHEDEDGDKVEVPSNASWRRIDDEWLYSTENLALKINRGVNNTSLVLGFELPKSKKVLLFAADAQRGNWISWDDNEWKRGDDTITAKDILGRTVLYKVGHHASHNATLKGNLNDSYPNLGWMAQGKYAQEFTAMITAVNEWAMTKNSPPWRHPLPSIKSALLEKAQGRVFQTDEDEVKKTDNANISDAEWQKFLDRTDFNDLYFDLDIIDE</sequence>
<reference evidence="1 2" key="1">
    <citation type="submission" date="2019-05" db="EMBL/GenBank/DDBJ databases">
        <title>Flagellimonas sp. AsT0115, sp. nov., isolated from a marine red algae, Asparagopsis taxiformis.</title>
        <authorList>
            <person name="Kim J."/>
            <person name="Jeong S.E."/>
            <person name="Jeon C.O."/>
        </authorList>
    </citation>
    <scope>NUCLEOTIDE SEQUENCE [LARGE SCALE GENOMIC DNA]</scope>
    <source>
        <strain evidence="1 2">AsT0115</strain>
    </source>
</reference>
<dbReference type="InterPro" id="IPR036866">
    <property type="entry name" value="RibonucZ/Hydroxyglut_hydro"/>
</dbReference>